<name>A0A382IUL6_9ZZZZ</name>
<protein>
    <submittedName>
        <fullName evidence="1">Uncharacterized protein</fullName>
    </submittedName>
</protein>
<sequence length="30" mass="3109">LGHRGSRPHALGIAYPAARAWPNAVAAPVM</sequence>
<feature type="non-terminal residue" evidence="1">
    <location>
        <position position="1"/>
    </location>
</feature>
<organism evidence="1">
    <name type="scientific">marine metagenome</name>
    <dbReference type="NCBI Taxonomy" id="408172"/>
    <lineage>
        <taxon>unclassified sequences</taxon>
        <taxon>metagenomes</taxon>
        <taxon>ecological metagenomes</taxon>
    </lineage>
</organism>
<reference evidence="1" key="1">
    <citation type="submission" date="2018-05" db="EMBL/GenBank/DDBJ databases">
        <authorList>
            <person name="Lanie J.A."/>
            <person name="Ng W.-L."/>
            <person name="Kazmierczak K.M."/>
            <person name="Andrzejewski T.M."/>
            <person name="Davidsen T.M."/>
            <person name="Wayne K.J."/>
            <person name="Tettelin H."/>
            <person name="Glass J.I."/>
            <person name="Rusch D."/>
            <person name="Podicherti R."/>
            <person name="Tsui H.-C.T."/>
            <person name="Winkler M.E."/>
        </authorList>
    </citation>
    <scope>NUCLEOTIDE SEQUENCE</scope>
</reference>
<dbReference type="EMBL" id="UINC01069468">
    <property type="protein sequence ID" value="SVC02867.1"/>
    <property type="molecule type" value="Genomic_DNA"/>
</dbReference>
<accession>A0A382IUL6</accession>
<gene>
    <name evidence="1" type="ORF">METZ01_LOCUS255721</name>
</gene>
<proteinExistence type="predicted"/>
<feature type="non-terminal residue" evidence="1">
    <location>
        <position position="30"/>
    </location>
</feature>
<dbReference type="AlphaFoldDB" id="A0A382IUL6"/>
<evidence type="ECO:0000313" key="1">
    <source>
        <dbReference type="EMBL" id="SVC02867.1"/>
    </source>
</evidence>